<keyword evidence="2" id="KW-0597">Phosphoprotein</keyword>
<dbReference type="SUPFAM" id="SSF47336">
    <property type="entry name" value="ACP-like"/>
    <property type="match status" value="1"/>
</dbReference>
<evidence type="ECO:0000256" key="2">
    <source>
        <dbReference type="ARBA" id="ARBA00022553"/>
    </source>
</evidence>
<evidence type="ECO:0000313" key="4">
    <source>
        <dbReference type="EMBL" id="KAL1851969.1"/>
    </source>
</evidence>
<accession>A0ABR3W2U8</accession>
<dbReference type="Pfam" id="PF23562">
    <property type="entry name" value="AMP-binding_C_3"/>
    <property type="match status" value="1"/>
</dbReference>
<dbReference type="InterPro" id="IPR036291">
    <property type="entry name" value="NAD(P)-bd_dom_sf"/>
</dbReference>
<dbReference type="Gene3D" id="1.10.1200.10">
    <property type="entry name" value="ACP-like"/>
    <property type="match status" value="1"/>
</dbReference>
<protein>
    <submittedName>
        <fullName evidence="4">NRPS-like protein biosynthetic cluster</fullName>
    </submittedName>
</protein>
<evidence type="ECO:0000256" key="1">
    <source>
        <dbReference type="ARBA" id="ARBA00022450"/>
    </source>
</evidence>
<dbReference type="Pfam" id="PF00550">
    <property type="entry name" value="PP-binding"/>
    <property type="match status" value="1"/>
</dbReference>
<comment type="caution">
    <text evidence="4">The sequence shown here is derived from an EMBL/GenBank/DDBJ whole genome shotgun (WGS) entry which is preliminary data.</text>
</comment>
<gene>
    <name evidence="4" type="ORF">Daus18300_012392</name>
</gene>
<dbReference type="PROSITE" id="PS50075">
    <property type="entry name" value="CARRIER"/>
    <property type="match status" value="1"/>
</dbReference>
<dbReference type="Gene3D" id="3.40.50.720">
    <property type="entry name" value="NAD(P)-binding Rossmann-like Domain"/>
    <property type="match status" value="1"/>
</dbReference>
<dbReference type="InterPro" id="IPR051414">
    <property type="entry name" value="Adenylate-forming_Reductase"/>
</dbReference>
<dbReference type="PANTHER" id="PTHR43439:SF2">
    <property type="entry name" value="ENZYME, PUTATIVE (JCVI)-RELATED"/>
    <property type="match status" value="1"/>
</dbReference>
<keyword evidence="1" id="KW-0596">Phosphopantetheine</keyword>
<dbReference type="InterPro" id="IPR020845">
    <property type="entry name" value="AMP-binding_CS"/>
</dbReference>
<dbReference type="Gene3D" id="3.40.50.12780">
    <property type="entry name" value="N-terminal domain of ligase-like"/>
    <property type="match status" value="1"/>
</dbReference>
<organism evidence="4 5">
    <name type="scientific">Diaporthe australafricana</name>
    <dbReference type="NCBI Taxonomy" id="127596"/>
    <lineage>
        <taxon>Eukaryota</taxon>
        <taxon>Fungi</taxon>
        <taxon>Dikarya</taxon>
        <taxon>Ascomycota</taxon>
        <taxon>Pezizomycotina</taxon>
        <taxon>Sordariomycetes</taxon>
        <taxon>Sordariomycetidae</taxon>
        <taxon>Diaporthales</taxon>
        <taxon>Diaporthaceae</taxon>
        <taxon>Diaporthe</taxon>
    </lineage>
</organism>
<dbReference type="InterPro" id="IPR009081">
    <property type="entry name" value="PP-bd_ACP"/>
</dbReference>
<dbReference type="InterPro" id="IPR020806">
    <property type="entry name" value="PKS_PP-bd"/>
</dbReference>
<reference evidence="4 5" key="1">
    <citation type="journal article" date="2024" name="IMA Fungus">
        <title>IMA Genome - F19 : A genome assembly and annotation guide to empower mycologists, including annotated draft genome sequences of Ceratocystis pirilliformis, Diaporthe australafricana, Fusarium ophioides, Paecilomyces lecythidis, and Sporothrix stenoceras.</title>
        <authorList>
            <person name="Aylward J."/>
            <person name="Wilson A.M."/>
            <person name="Visagie C.M."/>
            <person name="Spraker J."/>
            <person name="Barnes I."/>
            <person name="Buitendag C."/>
            <person name="Ceriani C."/>
            <person name="Del Mar Angel L."/>
            <person name="du Plessis D."/>
            <person name="Fuchs T."/>
            <person name="Gasser K."/>
            <person name="Kramer D."/>
            <person name="Li W."/>
            <person name="Munsamy K."/>
            <person name="Piso A."/>
            <person name="Price J.L."/>
            <person name="Sonnekus B."/>
            <person name="Thomas C."/>
            <person name="van der Nest A."/>
            <person name="van Dijk A."/>
            <person name="van Heerden A."/>
            <person name="van Vuuren N."/>
            <person name="Yilmaz N."/>
            <person name="Duong T.A."/>
            <person name="van der Merwe N.A."/>
            <person name="Wingfield M.J."/>
            <person name="Wingfield B.D."/>
        </authorList>
    </citation>
    <scope>NUCLEOTIDE SEQUENCE [LARGE SCALE GENOMIC DNA]</scope>
    <source>
        <strain evidence="4 5">CMW 18300</strain>
    </source>
</reference>
<dbReference type="SMART" id="SM00823">
    <property type="entry name" value="PKS_PP"/>
    <property type="match status" value="1"/>
</dbReference>
<dbReference type="Pfam" id="PF00501">
    <property type="entry name" value="AMP-binding"/>
    <property type="match status" value="1"/>
</dbReference>
<dbReference type="InterPro" id="IPR000873">
    <property type="entry name" value="AMP-dep_synth/lig_dom"/>
</dbReference>
<sequence>MKYNILPSSGHPVQRKPAFKPADIDLKRASSSAAIRTIPELIEYNAKVNPNALYCVQALKSRDGQTRNVSQVSMRELRDAIWRCSNDLRECLIGLDDSTTGTSDLVQVKPDPVAILMDSDVGLLIHLFSLIALGVPAILLSPRLNPASIQHLLTTLKAQAVLTSPRHVDTINAAFETTRLEYGRGGTKIQVAKPFTDYLSGSREDKAIPADATICGPRHFLGDSDKNVIILHTSGTTGFPKPVHQPHKMLLGYACCHRRTEAEDVEGLNLSMLPLYHGFGLVVACLALGTGKPILLPPPHEVSTARSSVKLLHDYKAKSFTTVPFILEEISRLPDDEGIAHLTALQYVACGGGPLGVAAGDHLVKKGVRLLNHFGSTETGPLGPFMVPSKGYDWHYWPLRSDVDVKIEPSGIDETSGQQHYQLSVTPFGWSEPFVLQDRFEKDSWSETPAFRAVGREDDLLVLINGLKVQPKILESTVSNSDLVTSALAFGEGEFEIGLLLEPTQPPEDIQKFKLSVWPLVQEACRKMDSHAQISSMANLVVLGRGESLPRSDKGSVLRKEAYRQYEERIRQVYSSQSVEESTETVLGPGADRLEAVLDVLIREELRIPKSLEPDDDIFDWGVDSLQVVRIKRGLIAIVNESQDLLPKEKVTADLVYRNPTINKLCQALRQNTSTNIHEEETLMNDYISRFSLPQEQKGFRVLLTGSSGSLGSYLLSHLTSLPHVAEVICFVRGPSHSNISTVPLTEQRIEAAEEKGATITSDKRAKVAVVEGDPATAQFGLPSDSYEELCSKVTHIMHAAWPVDFQRPLESFESQFGFLQNLLQLARDAHIRRPLLKPRLLFVSSIAVVGQYPTIHGSNIVPEEAITDPQCASSLGYGKAKLVCERILAKAPEDWASEMEVSSVRTGQLSGAEGSGYWNPKEHFPALIKMSHEAGVFPQLKGTLSWLPVNVAAAAMSDLLLSSEPMDVIYHMENPVRQDWATVMNQIAEELGHQVSCFIEFKEWTRLVRRSSSTGRDSGIEMLMDFLEKEFQHMSDSSIVLDTWKTRRVSKTLRDTTSVPVDTITKYTGAWKKAGLIL</sequence>
<feature type="domain" description="Carrier" evidence="3">
    <location>
        <begin position="589"/>
        <end position="673"/>
    </location>
</feature>
<dbReference type="InterPro" id="IPR036736">
    <property type="entry name" value="ACP-like_sf"/>
</dbReference>
<dbReference type="InterPro" id="IPR013120">
    <property type="entry name" value="FAR_NAD-bd"/>
</dbReference>
<keyword evidence="5" id="KW-1185">Reference proteome</keyword>
<dbReference type="SUPFAM" id="SSF56801">
    <property type="entry name" value="Acetyl-CoA synthetase-like"/>
    <property type="match status" value="1"/>
</dbReference>
<dbReference type="SUPFAM" id="SSF51735">
    <property type="entry name" value="NAD(P)-binding Rossmann-fold domains"/>
    <property type="match status" value="1"/>
</dbReference>
<dbReference type="Proteomes" id="UP001583177">
    <property type="component" value="Unassembled WGS sequence"/>
</dbReference>
<proteinExistence type="predicted"/>
<dbReference type="PANTHER" id="PTHR43439">
    <property type="entry name" value="PHENYLACETATE-COENZYME A LIGASE"/>
    <property type="match status" value="1"/>
</dbReference>
<evidence type="ECO:0000313" key="5">
    <source>
        <dbReference type="Proteomes" id="UP001583177"/>
    </source>
</evidence>
<name>A0ABR3W2U8_9PEZI</name>
<dbReference type="Pfam" id="PF07993">
    <property type="entry name" value="NAD_binding_4"/>
    <property type="match status" value="1"/>
</dbReference>
<evidence type="ECO:0000259" key="3">
    <source>
        <dbReference type="PROSITE" id="PS50075"/>
    </source>
</evidence>
<dbReference type="InterPro" id="IPR042099">
    <property type="entry name" value="ANL_N_sf"/>
</dbReference>
<dbReference type="EMBL" id="JAWRVE010000167">
    <property type="protein sequence ID" value="KAL1851969.1"/>
    <property type="molecule type" value="Genomic_DNA"/>
</dbReference>
<dbReference type="PROSITE" id="PS00455">
    <property type="entry name" value="AMP_BINDING"/>
    <property type="match status" value="1"/>
</dbReference>